<reference evidence="2 3" key="1">
    <citation type="submission" date="2016-12" db="EMBL/GenBank/DDBJ databases">
        <title>The genomes of Aspergillus section Nigri reveals drivers in fungal speciation.</title>
        <authorList>
            <consortium name="DOE Joint Genome Institute"/>
            <person name="Vesth T.C."/>
            <person name="Nybo J."/>
            <person name="Theobald S."/>
            <person name="Brandl J."/>
            <person name="Frisvad J.C."/>
            <person name="Nielsen K.F."/>
            <person name="Lyhne E.K."/>
            <person name="Kogle M.E."/>
            <person name="Kuo A."/>
            <person name="Riley R."/>
            <person name="Clum A."/>
            <person name="Nolan M."/>
            <person name="Lipzen A."/>
            <person name="Salamov A."/>
            <person name="Henrissat B."/>
            <person name="Wiebenga A."/>
            <person name="De Vries R.P."/>
            <person name="Grigoriev I.V."/>
            <person name="Mortensen U.H."/>
            <person name="Andersen M.R."/>
            <person name="Baker S.E."/>
        </authorList>
    </citation>
    <scope>NUCLEOTIDE SEQUENCE [LARGE SCALE GENOMIC DNA]</scope>
    <source>
        <strain evidence="2 3">CBS 121591</strain>
    </source>
</reference>
<dbReference type="VEuPathDB" id="FungiDB:BO82DRAFT_395778"/>
<organism evidence="2 3">
    <name type="scientific">Aspergillus uvarum CBS 121591</name>
    <dbReference type="NCBI Taxonomy" id="1448315"/>
    <lineage>
        <taxon>Eukaryota</taxon>
        <taxon>Fungi</taxon>
        <taxon>Dikarya</taxon>
        <taxon>Ascomycota</taxon>
        <taxon>Pezizomycotina</taxon>
        <taxon>Eurotiomycetes</taxon>
        <taxon>Eurotiomycetidae</taxon>
        <taxon>Eurotiales</taxon>
        <taxon>Aspergillaceae</taxon>
        <taxon>Aspergillus</taxon>
        <taxon>Aspergillus subgen. Circumdati</taxon>
    </lineage>
</organism>
<evidence type="ECO:0000256" key="1">
    <source>
        <dbReference type="SAM" id="MobiDB-lite"/>
    </source>
</evidence>
<feature type="compositionally biased region" description="Low complexity" evidence="1">
    <location>
        <begin position="410"/>
        <end position="430"/>
    </location>
</feature>
<dbReference type="Proteomes" id="UP000248340">
    <property type="component" value="Unassembled WGS sequence"/>
</dbReference>
<keyword evidence="3" id="KW-1185">Reference proteome</keyword>
<accession>A0A319CEF4</accession>
<feature type="region of interest" description="Disordered" evidence="1">
    <location>
        <begin position="1"/>
        <end position="52"/>
    </location>
</feature>
<evidence type="ECO:0000313" key="3">
    <source>
        <dbReference type="Proteomes" id="UP000248340"/>
    </source>
</evidence>
<feature type="compositionally biased region" description="Basic and acidic residues" evidence="1">
    <location>
        <begin position="18"/>
        <end position="28"/>
    </location>
</feature>
<feature type="compositionally biased region" description="Basic residues" evidence="1">
    <location>
        <begin position="1"/>
        <end position="10"/>
    </location>
</feature>
<dbReference type="AlphaFoldDB" id="A0A319CEF4"/>
<sequence>MPRPPTKRNRPTLGISKAENKDLQHVREVAGSTKHTANSSSRESPAVLRMTQHPVSDFALHQKDRTPVVKSHDYAIESSPLEERGVGSSRPMTRARGYSSTLSIVGRKGDGNSRIPGTPAYESSILSNFRRRPRQPSILHVMQANDDSSDLDDEDFLGGLSPEDESTPLDISRGKSLIAGHAASSSPGLSSPSSSKQRKRTHSSGKTCSASRPQEVRHSPPTMIMGQQDETPIRLSQPRMSSKATSATMAPPMSSSPFMSPTITPSLTYGEQPLAVSKIALEITAERSNVCKTLSTVALQNELLPRRIKIRRQCWGPNLETQSGLSDDSCSEMEHHESDLPPGTPHRAHRRHVGKPGPPKSHDNPQKEQPTIVIVGSRKRNRRRTQNDKNTRLGVDRLPSATTNASQEGPLSPLSSPSSSPLSSPLSSPPVSHAYRSSMPSGSELLKDRYLSEELRVQARKFADIDNWELDYEDVTIGASQGSDTFR</sequence>
<gene>
    <name evidence="2" type="ORF">BO82DRAFT_395778</name>
</gene>
<dbReference type="RefSeq" id="XP_025487163.1">
    <property type="nucleotide sequence ID" value="XM_025638808.1"/>
</dbReference>
<feature type="region of interest" description="Disordered" evidence="1">
    <location>
        <begin position="318"/>
        <end position="444"/>
    </location>
</feature>
<feature type="region of interest" description="Disordered" evidence="1">
    <location>
        <begin position="143"/>
        <end position="235"/>
    </location>
</feature>
<feature type="compositionally biased region" description="Polar residues" evidence="1">
    <location>
        <begin position="33"/>
        <end position="43"/>
    </location>
</feature>
<feature type="compositionally biased region" description="Polar residues" evidence="1">
    <location>
        <begin position="319"/>
        <end position="328"/>
    </location>
</feature>
<proteinExistence type="predicted"/>
<name>A0A319CEF4_9EURO</name>
<feature type="region of interest" description="Disordered" evidence="1">
    <location>
        <begin position="79"/>
        <end position="121"/>
    </location>
</feature>
<feature type="compositionally biased region" description="Acidic residues" evidence="1">
    <location>
        <begin position="147"/>
        <end position="167"/>
    </location>
</feature>
<feature type="compositionally biased region" description="Polar residues" evidence="1">
    <location>
        <begin position="400"/>
        <end position="409"/>
    </location>
</feature>
<dbReference type="GeneID" id="37141550"/>
<feature type="compositionally biased region" description="Basic and acidic residues" evidence="1">
    <location>
        <begin position="385"/>
        <end position="395"/>
    </location>
</feature>
<dbReference type="EMBL" id="KZ821748">
    <property type="protein sequence ID" value="PYH76963.1"/>
    <property type="molecule type" value="Genomic_DNA"/>
</dbReference>
<evidence type="ECO:0000313" key="2">
    <source>
        <dbReference type="EMBL" id="PYH76963.1"/>
    </source>
</evidence>
<feature type="compositionally biased region" description="Low complexity" evidence="1">
    <location>
        <begin position="184"/>
        <end position="195"/>
    </location>
</feature>
<dbReference type="STRING" id="1448315.A0A319CEF4"/>
<dbReference type="OrthoDB" id="5423493at2759"/>
<protein>
    <submittedName>
        <fullName evidence="2">Uncharacterized protein</fullName>
    </submittedName>
</protein>